<dbReference type="PANTHER" id="PTHR35891">
    <property type="entry name" value="THIOL:DISULFIDE INTERCHANGE PROTEIN DSBA"/>
    <property type="match status" value="1"/>
</dbReference>
<dbReference type="CDD" id="cd03019">
    <property type="entry name" value="DsbA_DsbA"/>
    <property type="match status" value="1"/>
</dbReference>
<accession>A0A379YY70</accession>
<dbReference type="InterPro" id="IPR001853">
    <property type="entry name" value="DSBA-like_thioredoxin_dom"/>
</dbReference>
<evidence type="ECO:0000256" key="1">
    <source>
        <dbReference type="ARBA" id="ARBA00005791"/>
    </source>
</evidence>
<dbReference type="EMBL" id="UGYO01000001">
    <property type="protein sequence ID" value="SUI51193.1"/>
    <property type="molecule type" value="Genomic_DNA"/>
</dbReference>
<evidence type="ECO:0000256" key="5">
    <source>
        <dbReference type="ARBA" id="ARBA00023284"/>
    </source>
</evidence>
<dbReference type="InterPro" id="IPR020008">
    <property type="entry name" value="GlyGly_CTERM"/>
</dbReference>
<evidence type="ECO:0000256" key="6">
    <source>
        <dbReference type="PIRSR" id="PIRSR001488-1"/>
    </source>
</evidence>
<dbReference type="InterPro" id="IPR023205">
    <property type="entry name" value="DsbA/DsbL"/>
</dbReference>
<evidence type="ECO:0000256" key="3">
    <source>
        <dbReference type="ARBA" id="ARBA00022729"/>
    </source>
</evidence>
<dbReference type="SUPFAM" id="SSF52833">
    <property type="entry name" value="Thioredoxin-like"/>
    <property type="match status" value="1"/>
</dbReference>
<gene>
    <name evidence="9" type="primary">dsbA_1</name>
    <name evidence="9" type="ORF">NCTC10738_00611</name>
</gene>
<organism evidence="9 10">
    <name type="scientific">Shewanella algae</name>
    <dbReference type="NCBI Taxonomy" id="38313"/>
    <lineage>
        <taxon>Bacteria</taxon>
        <taxon>Pseudomonadati</taxon>
        <taxon>Pseudomonadota</taxon>
        <taxon>Gammaproteobacteria</taxon>
        <taxon>Alteromonadales</taxon>
        <taxon>Shewanellaceae</taxon>
        <taxon>Shewanella</taxon>
    </lineage>
</organism>
<name>A0A379YY70_9GAMM</name>
<feature type="domain" description="DSBA-like thioredoxin" evidence="8">
    <location>
        <begin position="133"/>
        <end position="195"/>
    </location>
</feature>
<evidence type="ECO:0000256" key="4">
    <source>
        <dbReference type="ARBA" id="ARBA00023157"/>
    </source>
</evidence>
<protein>
    <recommendedName>
        <fullName evidence="2">Thiol:disulfide interchange protein DsbA</fullName>
    </recommendedName>
</protein>
<dbReference type="PANTHER" id="PTHR35891:SF2">
    <property type="entry name" value="THIOL:DISULFIDE INTERCHANGE PROTEIN DSBA"/>
    <property type="match status" value="1"/>
</dbReference>
<dbReference type="NCBIfam" id="TIGR03501">
    <property type="entry name" value="GlyGly_CTERM"/>
    <property type="match status" value="1"/>
</dbReference>
<keyword evidence="3 7" id="KW-0732">Signal</keyword>
<dbReference type="Proteomes" id="UP000254069">
    <property type="component" value="Unassembled WGS sequence"/>
</dbReference>
<dbReference type="InterPro" id="IPR036249">
    <property type="entry name" value="Thioredoxin-like_sf"/>
</dbReference>
<dbReference type="GO" id="GO:0016491">
    <property type="term" value="F:oxidoreductase activity"/>
    <property type="evidence" value="ECO:0007669"/>
    <property type="project" value="InterPro"/>
</dbReference>
<feature type="disulfide bond" description="Redox-active" evidence="6">
    <location>
        <begin position="50"/>
        <end position="53"/>
    </location>
</feature>
<dbReference type="RefSeq" id="WP_044733833.1">
    <property type="nucleotide sequence ID" value="NZ_CAXORA010000076.1"/>
</dbReference>
<evidence type="ECO:0000256" key="2">
    <source>
        <dbReference type="ARBA" id="ARBA00013831"/>
    </source>
</evidence>
<reference evidence="9 10" key="1">
    <citation type="submission" date="2018-06" db="EMBL/GenBank/DDBJ databases">
        <authorList>
            <consortium name="Pathogen Informatics"/>
            <person name="Doyle S."/>
        </authorList>
    </citation>
    <scope>NUCLEOTIDE SEQUENCE [LARGE SCALE GENOMIC DNA]</scope>
    <source>
        <strain evidence="9 10">NCTC10738</strain>
    </source>
</reference>
<evidence type="ECO:0000313" key="10">
    <source>
        <dbReference type="Proteomes" id="UP000254069"/>
    </source>
</evidence>
<dbReference type="Pfam" id="PF01323">
    <property type="entry name" value="DSBA"/>
    <property type="match status" value="1"/>
</dbReference>
<dbReference type="InterPro" id="IPR050824">
    <property type="entry name" value="Thiol_disulfide_DsbA"/>
</dbReference>
<dbReference type="Gene3D" id="3.40.30.10">
    <property type="entry name" value="Glutaredoxin"/>
    <property type="match status" value="1"/>
</dbReference>
<keyword evidence="4" id="KW-1015">Disulfide bond</keyword>
<dbReference type="PIRSF" id="PIRSF001488">
    <property type="entry name" value="Tdi_protein"/>
    <property type="match status" value="1"/>
</dbReference>
<evidence type="ECO:0000259" key="8">
    <source>
        <dbReference type="Pfam" id="PF01323"/>
    </source>
</evidence>
<keyword evidence="10" id="KW-1185">Reference proteome</keyword>
<dbReference type="AlphaFoldDB" id="A0A379YY70"/>
<feature type="chain" id="PRO_5016887778" description="Thiol:disulfide interchange protein DsbA" evidence="7">
    <location>
        <begin position="21"/>
        <end position="245"/>
    </location>
</feature>
<comment type="similarity">
    <text evidence="1">Belongs to the thioredoxin family. DsbA subfamily.</text>
</comment>
<evidence type="ECO:0000313" key="9">
    <source>
        <dbReference type="EMBL" id="SUI51193.1"/>
    </source>
</evidence>
<proteinExistence type="inferred from homology"/>
<evidence type="ECO:0000256" key="7">
    <source>
        <dbReference type="SAM" id="SignalP"/>
    </source>
</evidence>
<feature type="signal peptide" evidence="7">
    <location>
        <begin position="1"/>
        <end position="20"/>
    </location>
</feature>
<sequence length="245" mass="27066">MLKPLVAAMALTLIPLAANAADFIEGKHYTQIAKKGSEEPKLTEFYSFYCHNCFSMETQYLPDIKAGLNKEVSFDSKHVDFMNSDLGTEVMKSLAIMQELGATDKLVHPMFAAIQGEEGAHGHDHSAPGHKHTSAINSRDDIKQLFAANGVDVSQYDALADSKKINDVIALWRKQQNEFAIQSVPSFVVNDKYMVNLGEIRTLGELTDLINFLATEKDAKQDEGGSLGWLFLAFAGVAAVTRRRR</sequence>
<keyword evidence="5" id="KW-0676">Redox-active center</keyword>